<evidence type="ECO:0000256" key="1">
    <source>
        <dbReference type="SAM" id="MobiDB-lite"/>
    </source>
</evidence>
<dbReference type="AlphaFoldDB" id="D6ZFM0"/>
<keyword evidence="2" id="KW-0732">Signal</keyword>
<dbReference type="STRING" id="640132.Srot_1274"/>
<evidence type="ECO:0000313" key="4">
    <source>
        <dbReference type="Proteomes" id="UP000002247"/>
    </source>
</evidence>
<dbReference type="RefSeq" id="WP_013138198.1">
    <property type="nucleotide sequence ID" value="NC_014168.1"/>
</dbReference>
<evidence type="ECO:0008006" key="5">
    <source>
        <dbReference type="Google" id="ProtNLM"/>
    </source>
</evidence>
<dbReference type="InterPro" id="IPR036249">
    <property type="entry name" value="Thioredoxin-like_sf"/>
</dbReference>
<feature type="signal peptide" evidence="2">
    <location>
        <begin position="1"/>
        <end position="34"/>
    </location>
</feature>
<feature type="compositionally biased region" description="Low complexity" evidence="1">
    <location>
        <begin position="281"/>
        <end position="304"/>
    </location>
</feature>
<dbReference type="KEGG" id="srt:Srot_1274"/>
<dbReference type="Proteomes" id="UP000002247">
    <property type="component" value="Chromosome"/>
</dbReference>
<accession>D6ZFM0</accession>
<organism evidence="3 4">
    <name type="scientific">Segniliparus rotundus (strain ATCC BAA-972 / CDC 1076 / CIP 108378 / DSM 44985 / JCM 13578)</name>
    <dbReference type="NCBI Taxonomy" id="640132"/>
    <lineage>
        <taxon>Bacteria</taxon>
        <taxon>Bacillati</taxon>
        <taxon>Actinomycetota</taxon>
        <taxon>Actinomycetes</taxon>
        <taxon>Mycobacteriales</taxon>
        <taxon>Segniliparaceae</taxon>
        <taxon>Segniliparus</taxon>
    </lineage>
</organism>
<gene>
    <name evidence="3" type="ordered locus">Srot_1274</name>
</gene>
<feature type="compositionally biased region" description="Polar residues" evidence="1">
    <location>
        <begin position="234"/>
        <end position="245"/>
    </location>
</feature>
<dbReference type="eggNOG" id="COG1651">
    <property type="taxonomic scope" value="Bacteria"/>
</dbReference>
<feature type="compositionally biased region" description="Low complexity" evidence="1">
    <location>
        <begin position="311"/>
        <end position="322"/>
    </location>
</feature>
<protein>
    <recommendedName>
        <fullName evidence="5">DSBA oxidoreductase</fullName>
    </recommendedName>
</protein>
<dbReference type="OrthoDB" id="117402at2"/>
<dbReference type="SUPFAM" id="SSF52833">
    <property type="entry name" value="Thioredoxin-like"/>
    <property type="match status" value="1"/>
</dbReference>
<name>D6ZFM0_SEGRD</name>
<keyword evidence="4" id="KW-1185">Reference proteome</keyword>
<evidence type="ECO:0000313" key="3">
    <source>
        <dbReference type="EMBL" id="ADG97744.1"/>
    </source>
</evidence>
<reference evidence="3 4" key="1">
    <citation type="journal article" date="2010" name="Stand. Genomic Sci.">
        <title>Complete genome sequence of Segniliparus rotundus type strain (CDC 1076).</title>
        <authorList>
            <person name="Sikorski J."/>
            <person name="Lapidus A."/>
            <person name="Copeland A."/>
            <person name="Misra M."/>
            <person name="Glavina Del Rio T."/>
            <person name="Nolan M."/>
            <person name="Lucas S."/>
            <person name="Chen F."/>
            <person name="Tice H."/>
            <person name="Cheng J.F."/>
            <person name="Jando M."/>
            <person name="Schneider S."/>
            <person name="Bruce D."/>
            <person name="Goodwin L."/>
            <person name="Pitluck S."/>
            <person name="Liolios K."/>
            <person name="Mikhailova N."/>
            <person name="Pati A."/>
            <person name="Ivanova N."/>
            <person name="Mavromatis K."/>
            <person name="Chen A."/>
            <person name="Palaniappan K."/>
            <person name="Chertkov O."/>
            <person name="Land M."/>
            <person name="Hauser L."/>
            <person name="Chang Y.J."/>
            <person name="Jeffries C.D."/>
            <person name="Brettin T."/>
            <person name="Detter J.C."/>
            <person name="Han C."/>
            <person name="Rohde M."/>
            <person name="Goker M."/>
            <person name="Bristow J."/>
            <person name="Eisen J.A."/>
            <person name="Markowitz V."/>
            <person name="Hugenholtz P."/>
            <person name="Kyrpides N.C."/>
            <person name="Klenk H.P."/>
        </authorList>
    </citation>
    <scope>NUCLEOTIDE SEQUENCE [LARGE SCALE GENOMIC DNA]</scope>
    <source>
        <strain evidence="4">ATCC BAA-972 / CDC 1076 / CIP 108378 / DSM 44985 / JCM 13578</strain>
    </source>
</reference>
<proteinExistence type="predicted"/>
<feature type="chain" id="PRO_5039307051" description="DSBA oxidoreductase" evidence="2">
    <location>
        <begin position="35"/>
        <end position="322"/>
    </location>
</feature>
<sequence length="322" mass="33712">MRRLLVPQQNLVKWCGLALAAAMAAASLFAIRSAAEPEPPAAQSPAPAAVLEEVLQIGDPDALQPIDLYLDFLDPNSATLIQLLGEEMRKQIEDRKLVVNLRLVGYLDPYSASASYSSRALIAMYLVTGETQTADTAWKFLRRLFDADIQPRQGALKDLSDSELADIARQIGAPESAADFIATGQDRANVDSHQIHLRNMARMSGLGGRGTPFATYRGRPFLLDPDGAWLNALVSPSSATPTTDAQEPPGGATGVNVPHQEVTPGAPITRPSVTLPPAAPAPGDGAAPAPDADPAPQDGTGPAPEDNPVSEEAPAPAAGPGE</sequence>
<feature type="region of interest" description="Disordered" evidence="1">
    <location>
        <begin position="234"/>
        <end position="322"/>
    </location>
</feature>
<dbReference type="Gene3D" id="3.40.30.10">
    <property type="entry name" value="Glutaredoxin"/>
    <property type="match status" value="1"/>
</dbReference>
<dbReference type="HOGENOM" id="CLU_801401_0_0_11"/>
<evidence type="ECO:0000256" key="2">
    <source>
        <dbReference type="SAM" id="SignalP"/>
    </source>
</evidence>
<dbReference type="EMBL" id="CP001958">
    <property type="protein sequence ID" value="ADG97744.1"/>
    <property type="molecule type" value="Genomic_DNA"/>
</dbReference>